<geneLocation type="plasmid" evidence="2 3">
    <name>p1_010030</name>
</geneLocation>
<protein>
    <submittedName>
        <fullName evidence="2">Uncharacterized protein</fullName>
    </submittedName>
</protein>
<dbReference type="OrthoDB" id="6676979at2"/>
<sequence length="312" mass="36338">MTDNKPNRKTRNSKYSDEIWFCVRTVYESDGESTIERIVEIVGEFLGETKLPNRRTVVTRAEKEGWERPQNISQKTNAQLKKLMQKAKNTLQSATVEDKKNTINQDDTGFLTDYDLYVSRRDEIVSQALGGVKKLLSTTSRRKLKIADVIRRNRNMNDQLQHLTMHTTDEIVINKTLMLDRNFQLEAEPEDKELIEKSYGMALGLVEPIMFLTNAIEKQAKMDILFYGINSEDTREPETAGRLTNLNDDTAYEQQMLELKQRNIEMMERRAMLESGDFEREIEQEQQRQMQELGLLDDDISEAEYEDIPHDA</sequence>
<name>A0A2S2F9U8_9GAMM</name>
<evidence type="ECO:0000313" key="2">
    <source>
        <dbReference type="EMBL" id="AWL27112.1"/>
    </source>
</evidence>
<organism evidence="2 3">
    <name type="scientific">Acinetobacter defluvii</name>
    <dbReference type="NCBI Taxonomy" id="1871111"/>
    <lineage>
        <taxon>Bacteria</taxon>
        <taxon>Pseudomonadati</taxon>
        <taxon>Pseudomonadota</taxon>
        <taxon>Gammaproteobacteria</taxon>
        <taxon>Moraxellales</taxon>
        <taxon>Moraxellaceae</taxon>
        <taxon>Acinetobacter</taxon>
    </lineage>
</organism>
<dbReference type="AlphaFoldDB" id="A0A2S2F9U8"/>
<proteinExistence type="predicted"/>
<evidence type="ECO:0000313" key="3">
    <source>
        <dbReference type="Proteomes" id="UP000245977"/>
    </source>
</evidence>
<keyword evidence="3" id="KW-1185">Reference proteome</keyword>
<reference evidence="2" key="1">
    <citation type="submission" date="2019-08" db="EMBL/GenBank/DDBJ databases">
        <title>The complete genome of Acinetobacter defluvii strain WCHAD010030.</title>
        <authorList>
            <person name="Hu Y."/>
            <person name="Qin J."/>
            <person name="Feng Y."/>
            <person name="Zong Z."/>
        </authorList>
    </citation>
    <scope>NUCLEOTIDE SEQUENCE</scope>
    <source>
        <strain evidence="2">WCHA30</strain>
        <plasmid evidence="2">p1_010030</plasmid>
    </source>
</reference>
<feature type="compositionally biased region" description="Acidic residues" evidence="1">
    <location>
        <begin position="295"/>
        <end position="306"/>
    </location>
</feature>
<feature type="region of interest" description="Disordered" evidence="1">
    <location>
        <begin position="280"/>
        <end position="312"/>
    </location>
</feature>
<evidence type="ECO:0000256" key="1">
    <source>
        <dbReference type="SAM" id="MobiDB-lite"/>
    </source>
</evidence>
<dbReference type="STRING" id="1871111.GCA_001704615_00941"/>
<dbReference type="KEGG" id="adv:DJ533_00055"/>
<dbReference type="EMBL" id="CP029389">
    <property type="protein sequence ID" value="AWL27112.1"/>
    <property type="molecule type" value="Genomic_DNA"/>
</dbReference>
<dbReference type="Proteomes" id="UP000245977">
    <property type="component" value="Plasmid p1_010030"/>
</dbReference>
<accession>A0A2S2F9U8</accession>
<gene>
    <name evidence="2" type="ORF">DJ533_00055</name>
</gene>
<keyword evidence="2" id="KW-0614">Plasmid</keyword>
<dbReference type="RefSeq" id="WP_065994821.1">
    <property type="nucleotide sequence ID" value="NZ_CP029389.2"/>
</dbReference>